<feature type="transmembrane region" description="Helical" evidence="6">
    <location>
        <begin position="512"/>
        <end position="531"/>
    </location>
</feature>
<dbReference type="InterPro" id="IPR000731">
    <property type="entry name" value="SSD"/>
</dbReference>
<feature type="transmembrane region" description="Helical" evidence="6">
    <location>
        <begin position="363"/>
        <end position="382"/>
    </location>
</feature>
<dbReference type="Proteomes" id="UP000640489">
    <property type="component" value="Unassembled WGS sequence"/>
</dbReference>
<keyword evidence="4 6" id="KW-1133">Transmembrane helix</keyword>
<evidence type="ECO:0000256" key="6">
    <source>
        <dbReference type="SAM" id="Phobius"/>
    </source>
</evidence>
<organism evidence="8 9">
    <name type="scientific">Nocardioides islandensis</name>
    <dbReference type="NCBI Taxonomy" id="433663"/>
    <lineage>
        <taxon>Bacteria</taxon>
        <taxon>Bacillati</taxon>
        <taxon>Actinomycetota</taxon>
        <taxon>Actinomycetes</taxon>
        <taxon>Propionibacteriales</taxon>
        <taxon>Nocardioidaceae</taxon>
        <taxon>Nocardioides</taxon>
    </lineage>
</organism>
<evidence type="ECO:0000256" key="3">
    <source>
        <dbReference type="ARBA" id="ARBA00022692"/>
    </source>
</evidence>
<feature type="transmembrane region" description="Helical" evidence="6">
    <location>
        <begin position="205"/>
        <end position="222"/>
    </location>
</feature>
<comment type="subcellular location">
    <subcellularLocation>
        <location evidence="1">Cell membrane</location>
        <topology evidence="1">Multi-pass membrane protein</topology>
    </subcellularLocation>
</comment>
<feature type="transmembrane region" description="Helical" evidence="6">
    <location>
        <begin position="653"/>
        <end position="672"/>
    </location>
</feature>
<feature type="domain" description="SSD" evidence="7">
    <location>
        <begin position="512"/>
        <end position="679"/>
    </location>
</feature>
<evidence type="ECO:0000313" key="8">
    <source>
        <dbReference type="EMBL" id="MBF4764473.1"/>
    </source>
</evidence>
<evidence type="ECO:0000313" key="9">
    <source>
        <dbReference type="Proteomes" id="UP000640489"/>
    </source>
</evidence>
<dbReference type="EMBL" id="JADKPN010000009">
    <property type="protein sequence ID" value="MBF4764473.1"/>
    <property type="molecule type" value="Genomic_DNA"/>
</dbReference>
<sequence>MNRFTRSVAMASARHPWRTIAGWLVVTAAVFALAGAVGGAFTDDFSSPGSQSARALDLLNQNFPEANKGKALVVLASEDDEGLAAHRSDVTAVLGQVMAADHVASVADPFAAGTVSADGRIAYAELTLDVPERAMGKPAFAVLSEDVSSIDAPGVRVELGGDAVFLNAAAEPSPDVAIGLLVALLVLLVVFGTVVAAVLPIALSLIAVGASIGGITLLTGAMNVSVSAIPVAGLVGLGVGIDYALFVVARYRENRASGQTNEQALAGAMGSSGAAVVFAGGTVVVATAALAITGLGILTSIGLATALMVLFAVAAAITLLPALLRLLGNRIDKGRIGRRHRTAKASQDTVWWRFGHRVSARPWPYLLGAVATLVVVAVPAFWMQTAFPAAGDAPAHTTHRQAYDLLTEGFGEGVNAPLLVVADLSEPGVDGADVATLVADIAAVPGIVSVSPVQTSADGDTVVFTATPTTGPADLTTSTTIDHVRDIIPGNVYLSGITAVTDDLNAQLSKTLPLFIGTVIGISFLLLMLVFRSVAVPLKAAVMNLLSIGGAYGVLVAVFQWGWGAELLGLEGPTPITSIIVVVMFPILFGLSMDYEVFLLSRIREEYVRTGDNAESVARGLAGTGRVVTSAALIMIAVFASFVASPVPSLKMLGLGLAVAILLDATVVRMVLVPATMALLGKANWWLPAWLDRLLPRLTVEAETPQAVSSSSRTYDEQLVGR</sequence>
<feature type="transmembrane region" description="Helical" evidence="6">
    <location>
        <begin position="627"/>
        <end position="647"/>
    </location>
</feature>
<evidence type="ECO:0000256" key="2">
    <source>
        <dbReference type="ARBA" id="ARBA00022475"/>
    </source>
</evidence>
<dbReference type="GO" id="GO:0005886">
    <property type="term" value="C:plasma membrane"/>
    <property type="evidence" value="ECO:0007669"/>
    <property type="project" value="UniProtKB-SubCell"/>
</dbReference>
<keyword evidence="5 6" id="KW-0472">Membrane</keyword>
<dbReference type="Gene3D" id="1.20.1640.10">
    <property type="entry name" value="Multidrug efflux transporter AcrB transmembrane domain"/>
    <property type="match status" value="2"/>
</dbReference>
<name>A0A930YF64_9ACTN</name>
<evidence type="ECO:0000259" key="7">
    <source>
        <dbReference type="PROSITE" id="PS50156"/>
    </source>
</evidence>
<dbReference type="PANTHER" id="PTHR33406">
    <property type="entry name" value="MEMBRANE PROTEIN MJ1562-RELATED"/>
    <property type="match status" value="1"/>
</dbReference>
<feature type="transmembrane region" description="Helical" evidence="6">
    <location>
        <begin position="228"/>
        <end position="251"/>
    </location>
</feature>
<dbReference type="PANTHER" id="PTHR33406:SF13">
    <property type="entry name" value="MEMBRANE PROTEIN YDFJ"/>
    <property type="match status" value="1"/>
</dbReference>
<keyword evidence="2" id="KW-1003">Cell membrane</keyword>
<accession>A0A930YF64</accession>
<evidence type="ECO:0000256" key="4">
    <source>
        <dbReference type="ARBA" id="ARBA00022989"/>
    </source>
</evidence>
<feature type="transmembrane region" description="Helical" evidence="6">
    <location>
        <begin position="176"/>
        <end position="198"/>
    </location>
</feature>
<dbReference type="InterPro" id="IPR050545">
    <property type="entry name" value="Mycobact_MmpL"/>
</dbReference>
<feature type="transmembrane region" description="Helical" evidence="6">
    <location>
        <begin position="543"/>
        <end position="563"/>
    </location>
</feature>
<comment type="caution">
    <text evidence="8">The sequence shown here is derived from an EMBL/GenBank/DDBJ whole genome shotgun (WGS) entry which is preliminary data.</text>
</comment>
<feature type="transmembrane region" description="Helical" evidence="6">
    <location>
        <begin position="575"/>
        <end position="595"/>
    </location>
</feature>
<dbReference type="SUPFAM" id="SSF82866">
    <property type="entry name" value="Multidrug efflux transporter AcrB transmembrane domain"/>
    <property type="match status" value="2"/>
</dbReference>
<feature type="transmembrane region" description="Helical" evidence="6">
    <location>
        <begin position="20"/>
        <end position="41"/>
    </location>
</feature>
<dbReference type="Pfam" id="PF03176">
    <property type="entry name" value="MMPL"/>
    <property type="match status" value="2"/>
</dbReference>
<keyword evidence="9" id="KW-1185">Reference proteome</keyword>
<dbReference type="RefSeq" id="WP_194707660.1">
    <property type="nucleotide sequence ID" value="NZ_JADKPN010000009.1"/>
</dbReference>
<protein>
    <submittedName>
        <fullName evidence="8">MMPL family transporter</fullName>
    </submittedName>
</protein>
<proteinExistence type="predicted"/>
<evidence type="ECO:0000256" key="5">
    <source>
        <dbReference type="ARBA" id="ARBA00023136"/>
    </source>
</evidence>
<gene>
    <name evidence="8" type="ORF">ISU07_15170</name>
</gene>
<feature type="domain" description="SSD" evidence="7">
    <location>
        <begin position="195"/>
        <end position="326"/>
    </location>
</feature>
<keyword evidence="3 6" id="KW-0812">Transmembrane</keyword>
<reference evidence="8" key="1">
    <citation type="submission" date="2020-11" db="EMBL/GenBank/DDBJ databases">
        <title>Nocardioides sp. nov., isolated from Soil of Cynanchum wilfordii Hemsley rhizosphere.</title>
        <authorList>
            <person name="Lee J.-S."/>
            <person name="Suh M.K."/>
            <person name="Kim J.-S."/>
        </authorList>
    </citation>
    <scope>NUCLEOTIDE SEQUENCE</scope>
    <source>
        <strain evidence="8">KCTC 19275</strain>
    </source>
</reference>
<evidence type="ECO:0000256" key="1">
    <source>
        <dbReference type="ARBA" id="ARBA00004651"/>
    </source>
</evidence>
<dbReference type="PROSITE" id="PS50156">
    <property type="entry name" value="SSD"/>
    <property type="match status" value="2"/>
</dbReference>
<feature type="transmembrane region" description="Helical" evidence="6">
    <location>
        <begin position="272"/>
        <end position="297"/>
    </location>
</feature>
<dbReference type="AlphaFoldDB" id="A0A930YF64"/>
<feature type="transmembrane region" description="Helical" evidence="6">
    <location>
        <begin position="303"/>
        <end position="328"/>
    </location>
</feature>
<dbReference type="InterPro" id="IPR004869">
    <property type="entry name" value="MMPL_dom"/>
</dbReference>